<comment type="caution">
    <text evidence="1">The sequence shown here is derived from an EMBL/GenBank/DDBJ whole genome shotgun (WGS) entry which is preliminary data.</text>
</comment>
<evidence type="ECO:0000313" key="1">
    <source>
        <dbReference type="EMBL" id="TSE11327.1"/>
    </source>
</evidence>
<dbReference type="EMBL" id="VLNR01000002">
    <property type="protein sequence ID" value="TSE11327.1"/>
    <property type="molecule type" value="Genomic_DNA"/>
</dbReference>
<protein>
    <submittedName>
        <fullName evidence="1">Uncharacterized protein</fullName>
    </submittedName>
</protein>
<name>A0A554VRP3_9FLAO</name>
<sequence>MTPYYKIFVYKKEAHQDDKNNPSYKTLFSTEKQPVKFKTEIREPFKELKEKFPEPDYLVEAFICKVDLITVNNEDDLLKKELV</sequence>
<evidence type="ECO:0000313" key="2">
    <source>
        <dbReference type="Proteomes" id="UP000318833"/>
    </source>
</evidence>
<organism evidence="1 2">
    <name type="scientific">Aquimarina algiphila</name>
    <dbReference type="NCBI Taxonomy" id="2047982"/>
    <lineage>
        <taxon>Bacteria</taxon>
        <taxon>Pseudomonadati</taxon>
        <taxon>Bacteroidota</taxon>
        <taxon>Flavobacteriia</taxon>
        <taxon>Flavobacteriales</taxon>
        <taxon>Flavobacteriaceae</taxon>
        <taxon>Aquimarina</taxon>
    </lineage>
</organism>
<gene>
    <name evidence="1" type="ORF">FOF46_01475</name>
</gene>
<dbReference type="Proteomes" id="UP000318833">
    <property type="component" value="Unassembled WGS sequence"/>
</dbReference>
<dbReference type="RefSeq" id="WP_143915251.1">
    <property type="nucleotide sequence ID" value="NZ_CANMXV010000003.1"/>
</dbReference>
<reference evidence="1 2" key="1">
    <citation type="submission" date="2019-07" db="EMBL/GenBank/DDBJ databases">
        <title>The draft genome sequence of Aquimarina algiphila M91.</title>
        <authorList>
            <person name="Meng X."/>
        </authorList>
    </citation>
    <scope>NUCLEOTIDE SEQUENCE [LARGE SCALE GENOMIC DNA]</scope>
    <source>
        <strain evidence="1 2">M91</strain>
    </source>
</reference>
<keyword evidence="2" id="KW-1185">Reference proteome</keyword>
<accession>A0A554VRP3</accession>
<dbReference type="AlphaFoldDB" id="A0A554VRP3"/>
<proteinExistence type="predicted"/>